<evidence type="ECO:0000313" key="4">
    <source>
        <dbReference type="Proteomes" id="UP000027195"/>
    </source>
</evidence>
<dbReference type="HOGENOM" id="CLU_800656_0_0_1"/>
<dbReference type="InParanoid" id="A0A067MAL8"/>
<feature type="region of interest" description="Disordered" evidence="1">
    <location>
        <begin position="212"/>
        <end position="254"/>
    </location>
</feature>
<accession>A0A067MAL8</accession>
<proteinExistence type="predicted"/>
<reference evidence="4" key="1">
    <citation type="journal article" date="2014" name="Proc. Natl. Acad. Sci. U.S.A.">
        <title>Extensive sampling of basidiomycete genomes demonstrates inadequacy of the white-rot/brown-rot paradigm for wood decay fungi.</title>
        <authorList>
            <person name="Riley R."/>
            <person name="Salamov A.A."/>
            <person name="Brown D.W."/>
            <person name="Nagy L.G."/>
            <person name="Floudas D."/>
            <person name="Held B.W."/>
            <person name="Levasseur A."/>
            <person name="Lombard V."/>
            <person name="Morin E."/>
            <person name="Otillar R."/>
            <person name="Lindquist E.A."/>
            <person name="Sun H."/>
            <person name="LaButti K.M."/>
            <person name="Schmutz J."/>
            <person name="Jabbour D."/>
            <person name="Luo H."/>
            <person name="Baker S.E."/>
            <person name="Pisabarro A.G."/>
            <person name="Walton J.D."/>
            <person name="Blanchette R.A."/>
            <person name="Henrissat B."/>
            <person name="Martin F."/>
            <person name="Cullen D."/>
            <person name="Hibbett D.S."/>
            <person name="Grigoriev I.V."/>
        </authorList>
    </citation>
    <scope>NUCLEOTIDE SEQUENCE [LARGE SCALE GENOMIC DNA]</scope>
    <source>
        <strain evidence="4">FD-172 SS1</strain>
    </source>
</reference>
<keyword evidence="2" id="KW-0812">Transmembrane</keyword>
<feature type="compositionally biased region" description="Polar residues" evidence="1">
    <location>
        <begin position="1"/>
        <end position="12"/>
    </location>
</feature>
<dbReference type="EMBL" id="KL198048">
    <property type="protein sequence ID" value="KDQ12793.1"/>
    <property type="molecule type" value="Genomic_DNA"/>
</dbReference>
<feature type="compositionally biased region" description="Basic and acidic residues" evidence="1">
    <location>
        <begin position="218"/>
        <end position="241"/>
    </location>
</feature>
<feature type="compositionally biased region" description="Polar residues" evidence="1">
    <location>
        <begin position="67"/>
        <end position="79"/>
    </location>
</feature>
<organism evidence="3 4">
    <name type="scientific">Botryobasidium botryosum (strain FD-172 SS1)</name>
    <dbReference type="NCBI Taxonomy" id="930990"/>
    <lineage>
        <taxon>Eukaryota</taxon>
        <taxon>Fungi</taxon>
        <taxon>Dikarya</taxon>
        <taxon>Basidiomycota</taxon>
        <taxon>Agaricomycotina</taxon>
        <taxon>Agaricomycetes</taxon>
        <taxon>Cantharellales</taxon>
        <taxon>Botryobasidiaceae</taxon>
        <taxon>Botryobasidium</taxon>
    </lineage>
</organism>
<evidence type="ECO:0000256" key="1">
    <source>
        <dbReference type="SAM" id="MobiDB-lite"/>
    </source>
</evidence>
<dbReference type="AlphaFoldDB" id="A0A067MAL8"/>
<evidence type="ECO:0000313" key="3">
    <source>
        <dbReference type="EMBL" id="KDQ12793.1"/>
    </source>
</evidence>
<dbReference type="Proteomes" id="UP000027195">
    <property type="component" value="Unassembled WGS sequence"/>
</dbReference>
<keyword evidence="2" id="KW-0472">Membrane</keyword>
<protein>
    <submittedName>
        <fullName evidence="3">Uncharacterized protein</fullName>
    </submittedName>
</protein>
<keyword evidence="4" id="KW-1185">Reference proteome</keyword>
<name>A0A067MAL8_BOTB1</name>
<feature type="region of interest" description="Disordered" evidence="1">
    <location>
        <begin position="1"/>
        <end position="79"/>
    </location>
</feature>
<sequence length="347" mass="37128">FDTNTQTQAQIRTHSDKLHNGTQLPRPIPMSIPATPATPSIPPPQRSQHSQASPGARKRRPGGWHSYSGSPSRTRTRTPASAINFGINLNIDVVAVSRSMRRHRPGAYNGVVMVLFCVSLVCFLKALAGAGAVTSNDVGRIRKTGEMGIEGTGYQVRGLGTEALAGSSEGLTKTKDANRDRNTAIGEKGLGVDVFEGGGQVRVEGEAVSGRAAMGDKSGFDRGEIKWEGREATAESERVEEQREDEGAEQADTGAIDETAEVGLRGEGDLFNIVAIAEDELERYGTPEPISFASSSPLLHAARQFTLRSHHGHFHHRILSAQVQVSDEGEGAGEAWWKQELAEGSGV</sequence>
<keyword evidence="2" id="KW-1133">Transmembrane helix</keyword>
<evidence type="ECO:0000256" key="2">
    <source>
        <dbReference type="SAM" id="Phobius"/>
    </source>
</evidence>
<gene>
    <name evidence="3" type="ORF">BOTBODRAFT_34248</name>
</gene>
<feature type="non-terminal residue" evidence="3">
    <location>
        <position position="1"/>
    </location>
</feature>
<feature type="transmembrane region" description="Helical" evidence="2">
    <location>
        <begin position="107"/>
        <end position="128"/>
    </location>
</feature>